<name>A0A1E5RCD3_9ASCO</name>
<accession>A0A1E5RCD3</accession>
<dbReference type="OrthoDB" id="5563016at2759"/>
<reference evidence="3" key="1">
    <citation type="journal article" date="2016" name="Genome Announc.">
        <title>Genome sequences of three species of Hanseniaspora isolated from spontaneous wine fermentations.</title>
        <authorList>
            <person name="Sternes P.R."/>
            <person name="Lee D."/>
            <person name="Kutyna D.R."/>
            <person name="Borneman A.R."/>
        </authorList>
    </citation>
    <scope>NUCLEOTIDE SEQUENCE [LARGE SCALE GENOMIC DNA]</scope>
    <source>
        <strain evidence="3">AWRI3578</strain>
    </source>
</reference>
<proteinExistence type="predicted"/>
<gene>
    <name evidence="2" type="ORF">AWRI3578_g2661</name>
</gene>
<comment type="caution">
    <text evidence="2">The sequence shown here is derived from an EMBL/GenBank/DDBJ whole genome shotgun (WGS) entry which is preliminary data.</text>
</comment>
<organism evidence="2 3">
    <name type="scientific">Hanseniaspora opuntiae</name>
    <dbReference type="NCBI Taxonomy" id="211096"/>
    <lineage>
        <taxon>Eukaryota</taxon>
        <taxon>Fungi</taxon>
        <taxon>Dikarya</taxon>
        <taxon>Ascomycota</taxon>
        <taxon>Saccharomycotina</taxon>
        <taxon>Saccharomycetes</taxon>
        <taxon>Saccharomycodales</taxon>
        <taxon>Saccharomycodaceae</taxon>
        <taxon>Hanseniaspora</taxon>
    </lineage>
</organism>
<dbReference type="Proteomes" id="UP000095605">
    <property type="component" value="Unassembled WGS sequence"/>
</dbReference>
<protein>
    <submittedName>
        <fullName evidence="2">Uncharacterized protein</fullName>
    </submittedName>
</protein>
<dbReference type="EMBL" id="LPNL01000006">
    <property type="protein sequence ID" value="OEJ84558.1"/>
    <property type="molecule type" value="Genomic_DNA"/>
</dbReference>
<keyword evidence="3" id="KW-1185">Reference proteome</keyword>
<evidence type="ECO:0000256" key="1">
    <source>
        <dbReference type="SAM" id="MobiDB-lite"/>
    </source>
</evidence>
<sequence length="552" mass="64014">MNIQQPSHNLNYIRSNDHIKRSNTYNMNGNNNLQTIKVPRNTPSPPNKYNIKVQNQPYIKRNKTAPSLKTNNNLIRSKTVFQNPSNMKKYEINLNAKDFEIKSMQNQSFTSTYDQQQQYNQSLSSMVGNSYKTFIFYGPMRNKDLIYVGQNPVLKNYFKLRRMKYDELVDNLNKGDPLGFNNNLKQNDSLKKNNQADGFIKVNVSGNIRLDKPEMYKNQPTQSLDIPSDQEKKPTLKKRMFGLFKSKPLVESKRNVKPIQATKQPVYNQPTTTGHLLHPINTNFNKPTNNYQYQPQNDNRNSLKDVDMLLDVALKTYEMNDGNSVVKTNLSPNPLNSASGSPTKSDSWGNLLNQKMIKSESIDDFDFLELYSPLEIKKGFSHDRRISICSTNSESSVMSKNSYRNLSFTNLEKLRTLVKSNEKDEQLEDPVLTRLFDSGFHEIKVFDKNRQKWVIYKDTNKPAPRKVSKMNKIMFSQSIEVFPLPPLEDDSDGSVDSFEDESITDLSEEELMRLKSMKEMQVFQEIKNEVNTYKSQEMLIHKDSILNTHFFI</sequence>
<feature type="region of interest" description="Disordered" evidence="1">
    <location>
        <begin position="325"/>
        <end position="346"/>
    </location>
</feature>
<dbReference type="AlphaFoldDB" id="A0A1E5RCD3"/>
<evidence type="ECO:0000313" key="3">
    <source>
        <dbReference type="Proteomes" id="UP000095605"/>
    </source>
</evidence>
<evidence type="ECO:0000313" key="2">
    <source>
        <dbReference type="EMBL" id="OEJ84558.1"/>
    </source>
</evidence>